<sequence length="83" mass="9183">MVPTAFSALIVSRHASITRAPRLAKSKAVSNPMPLSEPVTTTTFPSSFFSDLFEKTPLNKIRKSNSLKICCCEKPNINKELMI</sequence>
<dbReference type="Proteomes" id="UP000276133">
    <property type="component" value="Unassembled WGS sequence"/>
</dbReference>
<keyword evidence="2" id="KW-1185">Reference proteome</keyword>
<evidence type="ECO:0000313" key="2">
    <source>
        <dbReference type="Proteomes" id="UP000276133"/>
    </source>
</evidence>
<proteinExistence type="predicted"/>
<dbReference type="EMBL" id="REGN01006590">
    <property type="protein sequence ID" value="RNA08957.1"/>
    <property type="molecule type" value="Genomic_DNA"/>
</dbReference>
<protein>
    <submittedName>
        <fullName evidence="1">Uncharacterized protein</fullName>
    </submittedName>
</protein>
<dbReference type="AlphaFoldDB" id="A0A3M7QBV9"/>
<gene>
    <name evidence="1" type="ORF">BpHYR1_046171</name>
</gene>
<evidence type="ECO:0000313" key="1">
    <source>
        <dbReference type="EMBL" id="RNA08957.1"/>
    </source>
</evidence>
<accession>A0A3M7QBV9</accession>
<organism evidence="1 2">
    <name type="scientific">Brachionus plicatilis</name>
    <name type="common">Marine rotifer</name>
    <name type="synonym">Brachionus muelleri</name>
    <dbReference type="NCBI Taxonomy" id="10195"/>
    <lineage>
        <taxon>Eukaryota</taxon>
        <taxon>Metazoa</taxon>
        <taxon>Spiralia</taxon>
        <taxon>Gnathifera</taxon>
        <taxon>Rotifera</taxon>
        <taxon>Eurotatoria</taxon>
        <taxon>Monogononta</taxon>
        <taxon>Pseudotrocha</taxon>
        <taxon>Ploima</taxon>
        <taxon>Brachionidae</taxon>
        <taxon>Brachionus</taxon>
    </lineage>
</organism>
<comment type="caution">
    <text evidence="1">The sequence shown here is derived from an EMBL/GenBank/DDBJ whole genome shotgun (WGS) entry which is preliminary data.</text>
</comment>
<reference evidence="1 2" key="1">
    <citation type="journal article" date="2018" name="Sci. Rep.">
        <title>Genomic signatures of local adaptation to the degree of environmental predictability in rotifers.</title>
        <authorList>
            <person name="Franch-Gras L."/>
            <person name="Hahn C."/>
            <person name="Garcia-Roger E.M."/>
            <person name="Carmona M.J."/>
            <person name="Serra M."/>
            <person name="Gomez A."/>
        </authorList>
    </citation>
    <scope>NUCLEOTIDE SEQUENCE [LARGE SCALE GENOMIC DNA]</scope>
    <source>
        <strain evidence="1">HYR1</strain>
    </source>
</reference>
<name>A0A3M7QBV9_BRAPC</name>